<evidence type="ECO:0000256" key="2">
    <source>
        <dbReference type="ARBA" id="ARBA00022723"/>
    </source>
</evidence>
<dbReference type="PANTHER" id="PTHR42796:SF4">
    <property type="entry name" value="FUMARYLACETOACETATE HYDROLASE DOMAIN-CONTAINING PROTEIN 2A"/>
    <property type="match status" value="1"/>
</dbReference>
<dbReference type="GO" id="GO:0016787">
    <property type="term" value="F:hydrolase activity"/>
    <property type="evidence" value="ECO:0007669"/>
    <property type="project" value="UniProtKB-KW"/>
</dbReference>
<dbReference type="Gene3D" id="3.90.850.10">
    <property type="entry name" value="Fumarylacetoacetase-like, C-terminal domain"/>
    <property type="match status" value="1"/>
</dbReference>
<dbReference type="RefSeq" id="WP_013678126.1">
    <property type="nucleotide sequence ID" value="NZ_BAABKS010000029.1"/>
</dbReference>
<name>A0ABW3VIZ3_9PSEU</name>
<dbReference type="Proteomes" id="UP001597182">
    <property type="component" value="Unassembled WGS sequence"/>
</dbReference>
<dbReference type="SUPFAM" id="SSF56529">
    <property type="entry name" value="FAH"/>
    <property type="match status" value="1"/>
</dbReference>
<keyword evidence="4" id="KW-0378">Hydrolase</keyword>
<keyword evidence="5" id="KW-1185">Reference proteome</keyword>
<proteinExistence type="inferred from homology"/>
<dbReference type="Pfam" id="PF01557">
    <property type="entry name" value="FAA_hydrolase"/>
    <property type="match status" value="1"/>
</dbReference>
<dbReference type="InterPro" id="IPR011234">
    <property type="entry name" value="Fumarylacetoacetase-like_C"/>
</dbReference>
<evidence type="ECO:0000313" key="5">
    <source>
        <dbReference type="Proteomes" id="UP001597182"/>
    </source>
</evidence>
<dbReference type="PANTHER" id="PTHR42796">
    <property type="entry name" value="FUMARYLACETOACETATE HYDROLASE DOMAIN-CONTAINING PROTEIN 2A-RELATED"/>
    <property type="match status" value="1"/>
</dbReference>
<keyword evidence="2" id="KW-0479">Metal-binding</keyword>
<organism evidence="4 5">
    <name type="scientific">Pseudonocardia benzenivorans</name>
    <dbReference type="NCBI Taxonomy" id="228005"/>
    <lineage>
        <taxon>Bacteria</taxon>
        <taxon>Bacillati</taxon>
        <taxon>Actinomycetota</taxon>
        <taxon>Actinomycetes</taxon>
        <taxon>Pseudonocardiales</taxon>
        <taxon>Pseudonocardiaceae</taxon>
        <taxon>Pseudonocardia</taxon>
    </lineage>
</organism>
<comment type="similarity">
    <text evidence="1">Belongs to the FAH family.</text>
</comment>
<evidence type="ECO:0000313" key="4">
    <source>
        <dbReference type="EMBL" id="MFD1234858.1"/>
    </source>
</evidence>
<reference evidence="5" key="1">
    <citation type="journal article" date="2019" name="Int. J. Syst. Evol. Microbiol.">
        <title>The Global Catalogue of Microorganisms (GCM) 10K type strain sequencing project: providing services to taxonomists for standard genome sequencing and annotation.</title>
        <authorList>
            <consortium name="The Broad Institute Genomics Platform"/>
            <consortium name="The Broad Institute Genome Sequencing Center for Infectious Disease"/>
            <person name="Wu L."/>
            <person name="Ma J."/>
        </authorList>
    </citation>
    <scope>NUCLEOTIDE SEQUENCE [LARGE SCALE GENOMIC DNA]</scope>
    <source>
        <strain evidence="5">CCUG 49018</strain>
    </source>
</reference>
<protein>
    <submittedName>
        <fullName evidence="4">Fumarylacetoacetate hydrolase family protein</fullName>
    </submittedName>
</protein>
<accession>A0ABW3VIZ3</accession>
<comment type="caution">
    <text evidence="4">The sequence shown here is derived from an EMBL/GenBank/DDBJ whole genome shotgun (WGS) entry which is preliminary data.</text>
</comment>
<dbReference type="InterPro" id="IPR051121">
    <property type="entry name" value="FAH"/>
</dbReference>
<dbReference type="InterPro" id="IPR036663">
    <property type="entry name" value="Fumarylacetoacetase_C_sf"/>
</dbReference>
<evidence type="ECO:0000256" key="1">
    <source>
        <dbReference type="ARBA" id="ARBA00010211"/>
    </source>
</evidence>
<feature type="domain" description="Fumarylacetoacetase-like C-terminal" evidence="3">
    <location>
        <begin position="75"/>
        <end position="279"/>
    </location>
</feature>
<sequence length="280" mass="29849">MTAFRRLGPAGSERPVVEIDGTVFDLTPLTADIDGAFLAADGLTRAAEEARAGRLPVVDPAGLRIGPPVARPQAILCIGQNYAAHAAESGSPVPEQPILFLKHPNTLVGPDDDVVLPAGSTRGDWEVELAVVIGSRAANCVTDEDALSHVAGYVVANDVSEREYQFDLSGGQWSTGKTFPTFCPLGPDLVPAAEVEPQALRLRSWVNGEPRQDSSTKDMVFPVAALVRVLSHRLVLEPGDLVLTGTPEGVALSGRFPHLRRGDVVEMEIDGLGRQRQNVR</sequence>
<dbReference type="EMBL" id="JBHTMB010000141">
    <property type="protein sequence ID" value="MFD1234858.1"/>
    <property type="molecule type" value="Genomic_DNA"/>
</dbReference>
<gene>
    <name evidence="4" type="ORF">ACFQ34_16315</name>
</gene>
<evidence type="ECO:0000259" key="3">
    <source>
        <dbReference type="Pfam" id="PF01557"/>
    </source>
</evidence>